<comment type="caution">
    <text evidence="1">The sequence shown here is derived from an EMBL/GenBank/DDBJ whole genome shotgun (WGS) entry which is preliminary data.</text>
</comment>
<dbReference type="EMBL" id="JACJJC010000379">
    <property type="protein sequence ID" value="MBM6705352.1"/>
    <property type="molecule type" value="Genomic_DNA"/>
</dbReference>
<accession>A0ABS2DVN8</accession>
<sequence>TYVESGASVTLGKTDAFGKTDYLEIAAGGSVSLADGLSQVVGELAGNGSLSLGSGSSFTINNSQRQDGEDDPAAKDEIVIETAITAAYGSTFVNNGSVA</sequence>
<gene>
    <name evidence="1" type="ORF">H6A60_12850</name>
</gene>
<reference evidence="1 2" key="1">
    <citation type="journal article" date="2021" name="Sci. Rep.">
        <title>The distribution of antibiotic resistance genes in chicken gut microbiota commensals.</title>
        <authorList>
            <person name="Juricova H."/>
            <person name="Matiasovicova J."/>
            <person name="Kubasova T."/>
            <person name="Cejkova D."/>
            <person name="Rychlik I."/>
        </authorList>
    </citation>
    <scope>NUCLEOTIDE SEQUENCE [LARGE SCALE GENOMIC DNA]</scope>
    <source>
        <strain evidence="1 2">An829</strain>
    </source>
</reference>
<name>A0ABS2DVN8_9BURK</name>
<feature type="non-terminal residue" evidence="1">
    <location>
        <position position="1"/>
    </location>
</feature>
<protein>
    <submittedName>
        <fullName evidence="1">Uncharacterized protein</fullName>
    </submittedName>
</protein>
<proteinExistence type="predicted"/>
<evidence type="ECO:0000313" key="2">
    <source>
        <dbReference type="Proteomes" id="UP000715095"/>
    </source>
</evidence>
<keyword evidence="2" id="KW-1185">Reference proteome</keyword>
<organism evidence="1 2">
    <name type="scientific">Sutterella massiliensis</name>
    <dbReference type="NCBI Taxonomy" id="1816689"/>
    <lineage>
        <taxon>Bacteria</taxon>
        <taxon>Pseudomonadati</taxon>
        <taxon>Pseudomonadota</taxon>
        <taxon>Betaproteobacteria</taxon>
        <taxon>Burkholderiales</taxon>
        <taxon>Sutterellaceae</taxon>
        <taxon>Sutterella</taxon>
    </lineage>
</organism>
<dbReference type="Proteomes" id="UP000715095">
    <property type="component" value="Unassembled WGS sequence"/>
</dbReference>
<evidence type="ECO:0000313" key="1">
    <source>
        <dbReference type="EMBL" id="MBM6705352.1"/>
    </source>
</evidence>
<dbReference type="RefSeq" id="WP_205105281.1">
    <property type="nucleotide sequence ID" value="NZ_JACJJC010000379.1"/>
</dbReference>